<organism evidence="1 2">
    <name type="scientific">Cellvibrio fontiphilus</name>
    <dbReference type="NCBI Taxonomy" id="1815559"/>
    <lineage>
        <taxon>Bacteria</taxon>
        <taxon>Pseudomonadati</taxon>
        <taxon>Pseudomonadota</taxon>
        <taxon>Gammaproteobacteria</taxon>
        <taxon>Cellvibrionales</taxon>
        <taxon>Cellvibrionaceae</taxon>
        <taxon>Cellvibrio</taxon>
    </lineage>
</organism>
<accession>A0ABV7FC43</accession>
<reference evidence="2" key="1">
    <citation type="journal article" date="2019" name="Int. J. Syst. Evol. Microbiol.">
        <title>The Global Catalogue of Microorganisms (GCM) 10K type strain sequencing project: providing services to taxonomists for standard genome sequencing and annotation.</title>
        <authorList>
            <consortium name="The Broad Institute Genomics Platform"/>
            <consortium name="The Broad Institute Genome Sequencing Center for Infectious Disease"/>
            <person name="Wu L."/>
            <person name="Ma J."/>
        </authorList>
    </citation>
    <scope>NUCLEOTIDE SEQUENCE [LARGE SCALE GENOMIC DNA]</scope>
    <source>
        <strain evidence="2">KCTC 52237</strain>
    </source>
</reference>
<dbReference type="EMBL" id="JBHRTF010000003">
    <property type="protein sequence ID" value="MFC3115156.1"/>
    <property type="molecule type" value="Genomic_DNA"/>
</dbReference>
<evidence type="ECO:0000313" key="1">
    <source>
        <dbReference type="EMBL" id="MFC3115156.1"/>
    </source>
</evidence>
<evidence type="ECO:0000313" key="2">
    <source>
        <dbReference type="Proteomes" id="UP001595555"/>
    </source>
</evidence>
<dbReference type="Pfam" id="PF13783">
    <property type="entry name" value="DUF4177"/>
    <property type="match status" value="1"/>
</dbReference>
<keyword evidence="2" id="KW-1185">Reference proteome</keyword>
<proteinExistence type="predicted"/>
<comment type="caution">
    <text evidence="1">The sequence shown here is derived from an EMBL/GenBank/DDBJ whole genome shotgun (WGS) entry which is preliminary data.</text>
</comment>
<name>A0ABV7FC43_9GAMM</name>
<dbReference type="InterPro" id="IPR025234">
    <property type="entry name" value="YjzH-like"/>
</dbReference>
<dbReference type="RefSeq" id="WP_378117193.1">
    <property type="nucleotide sequence ID" value="NZ_JAYKTU010000008.1"/>
</dbReference>
<sequence length="62" mass="7129">MRWEYKTIKYKKRSFFSGSLDIDELNQELNALGREGWELVSICPAIFMGAPQGLVAVLKRSH</sequence>
<dbReference type="Proteomes" id="UP001595555">
    <property type="component" value="Unassembled WGS sequence"/>
</dbReference>
<protein>
    <submittedName>
        <fullName evidence="1">DUF4177 domain-containing protein</fullName>
    </submittedName>
</protein>
<gene>
    <name evidence="1" type="ORF">ACFODX_06275</name>
</gene>